<gene>
    <name evidence="1" type="ORF">ITI46_05650</name>
</gene>
<dbReference type="Proteomes" id="UP001519064">
    <property type="component" value="Unassembled WGS sequence"/>
</dbReference>
<name>A0ABS3X723_9ACTN</name>
<dbReference type="CDD" id="cd01427">
    <property type="entry name" value="HAD_like"/>
    <property type="match status" value="1"/>
</dbReference>
<dbReference type="Gene3D" id="3.40.50.1000">
    <property type="entry name" value="HAD superfamily/HAD-like"/>
    <property type="match status" value="1"/>
</dbReference>
<organism evidence="1 2">
    <name type="scientific">Streptomyces oryzae</name>
    <dbReference type="NCBI Taxonomy" id="1434886"/>
    <lineage>
        <taxon>Bacteria</taxon>
        <taxon>Bacillati</taxon>
        <taxon>Actinomycetota</taxon>
        <taxon>Actinomycetes</taxon>
        <taxon>Kitasatosporales</taxon>
        <taxon>Streptomycetaceae</taxon>
        <taxon>Streptomyces</taxon>
    </lineage>
</organism>
<dbReference type="InterPro" id="IPR036412">
    <property type="entry name" value="HAD-like_sf"/>
</dbReference>
<sequence>MRLTTHGAQGDGDSGRGTAMVAAVEHAIDSARCVIFDFDGPLCHLFARRTAASVAGRLRETYTDRAEGAAGSEGSAGKWPDTNDPLRLLTAAFADSTLLPPESARQMERSLVAEEIAAAEVAFPTGYADALVRTLCATGRTVAVATDNSAEAVERYLAGRTLLEAFAGRVSGRVCDGAAPLRLKPDPDCVLRALETTGAEAADTVMIGDSARDVTAARAAGVGFVGYARNERKERELREAGAEWVVPSLREILLTVDPLAHV</sequence>
<dbReference type="InterPro" id="IPR023214">
    <property type="entry name" value="HAD_sf"/>
</dbReference>
<dbReference type="NCBIfam" id="TIGR01509">
    <property type="entry name" value="HAD-SF-IA-v3"/>
    <property type="match status" value="1"/>
</dbReference>
<proteinExistence type="predicted"/>
<keyword evidence="1" id="KW-0378">Hydrolase</keyword>
<dbReference type="PANTHER" id="PTHR43434:SF1">
    <property type="entry name" value="PHOSPHOGLYCOLATE PHOSPHATASE"/>
    <property type="match status" value="1"/>
</dbReference>
<protein>
    <submittedName>
        <fullName evidence="1">HAD family hydrolase</fullName>
    </submittedName>
</protein>
<dbReference type="InterPro" id="IPR050155">
    <property type="entry name" value="HAD-like_hydrolase_sf"/>
</dbReference>
<keyword evidence="2" id="KW-1185">Reference proteome</keyword>
<reference evidence="1 2" key="1">
    <citation type="submission" date="2020-11" db="EMBL/GenBank/DDBJ databases">
        <title>Streptomyces spirodelae sp. nov., isolated from duckweed.</title>
        <authorList>
            <person name="Saimee Y."/>
            <person name="Duangmal K."/>
        </authorList>
    </citation>
    <scope>NUCLEOTIDE SEQUENCE [LARGE SCALE GENOMIC DNA]</scope>
    <source>
        <strain evidence="1 2">S16-07</strain>
    </source>
</reference>
<dbReference type="SUPFAM" id="SSF56784">
    <property type="entry name" value="HAD-like"/>
    <property type="match status" value="1"/>
</dbReference>
<accession>A0ABS3X723</accession>
<dbReference type="Pfam" id="PF00702">
    <property type="entry name" value="Hydrolase"/>
    <property type="match status" value="1"/>
</dbReference>
<dbReference type="InterPro" id="IPR006439">
    <property type="entry name" value="HAD-SF_hydro_IA"/>
</dbReference>
<evidence type="ECO:0000313" key="2">
    <source>
        <dbReference type="Proteomes" id="UP001519064"/>
    </source>
</evidence>
<evidence type="ECO:0000313" key="1">
    <source>
        <dbReference type="EMBL" id="MBO8191177.1"/>
    </source>
</evidence>
<dbReference type="PANTHER" id="PTHR43434">
    <property type="entry name" value="PHOSPHOGLYCOLATE PHOSPHATASE"/>
    <property type="match status" value="1"/>
</dbReference>
<dbReference type="EMBL" id="JADKMA010000017">
    <property type="protein sequence ID" value="MBO8191177.1"/>
    <property type="molecule type" value="Genomic_DNA"/>
</dbReference>
<comment type="caution">
    <text evidence="1">The sequence shown here is derived from an EMBL/GenBank/DDBJ whole genome shotgun (WGS) entry which is preliminary data.</text>
</comment>
<dbReference type="GO" id="GO:0016787">
    <property type="term" value="F:hydrolase activity"/>
    <property type="evidence" value="ECO:0007669"/>
    <property type="project" value="UniProtKB-KW"/>
</dbReference>